<name>A0A0A1U7Z9_ENTIV</name>
<dbReference type="RefSeq" id="XP_004255961.1">
    <property type="nucleotide sequence ID" value="XM_004255913.1"/>
</dbReference>
<protein>
    <submittedName>
        <fullName evidence="1">Uncharacterized protein</fullName>
    </submittedName>
</protein>
<organism evidence="1 2">
    <name type="scientific">Entamoeba invadens IP1</name>
    <dbReference type="NCBI Taxonomy" id="370355"/>
    <lineage>
        <taxon>Eukaryota</taxon>
        <taxon>Amoebozoa</taxon>
        <taxon>Evosea</taxon>
        <taxon>Archamoebae</taxon>
        <taxon>Mastigamoebida</taxon>
        <taxon>Entamoebidae</taxon>
        <taxon>Entamoeba</taxon>
    </lineage>
</organism>
<sequence length="206" mass="23765">MSQTTFKLSAEKREYYAKQKSDTKNYESIQQAFLLALLNDTFGFEIEMPAKLATTTLNMPKLRNLYYGKEVIQVKRLSEQIHLKSYIFDINSGIKEITAGRAFERKKRCFINNLLIDYASMIGYSFESKFSRKTKHGLQIERITAVSKDGKVVFNKNDIEKRGRLISNYMFFLVSSQESVKLDCGNLTLAKYLTSTHSNLMTIKMA</sequence>
<dbReference type="AlphaFoldDB" id="A0A0A1U7Z9"/>
<evidence type="ECO:0000313" key="2">
    <source>
        <dbReference type="Proteomes" id="UP000014680"/>
    </source>
</evidence>
<gene>
    <name evidence="1" type="ORF">EIN_485920</name>
</gene>
<dbReference type="EMBL" id="KB206670">
    <property type="protein sequence ID" value="ELP89190.1"/>
    <property type="molecule type" value="Genomic_DNA"/>
</dbReference>
<dbReference type="GeneID" id="14888183"/>
<proteinExistence type="predicted"/>
<keyword evidence="2" id="KW-1185">Reference proteome</keyword>
<dbReference type="KEGG" id="eiv:EIN_485920"/>
<dbReference type="VEuPathDB" id="AmoebaDB:EIN_485920"/>
<evidence type="ECO:0000313" key="1">
    <source>
        <dbReference type="EMBL" id="ELP89190.1"/>
    </source>
</evidence>
<dbReference type="Proteomes" id="UP000014680">
    <property type="component" value="Unassembled WGS sequence"/>
</dbReference>
<reference evidence="1 2" key="1">
    <citation type="submission" date="2012-10" db="EMBL/GenBank/DDBJ databases">
        <authorList>
            <person name="Zafar N."/>
            <person name="Inman J."/>
            <person name="Hall N."/>
            <person name="Lorenzi H."/>
            <person name="Caler E."/>
        </authorList>
    </citation>
    <scope>NUCLEOTIDE SEQUENCE [LARGE SCALE GENOMIC DNA]</scope>
    <source>
        <strain evidence="1 2">IP1</strain>
    </source>
</reference>
<accession>A0A0A1U7Z9</accession>